<sequence>MSKKIILIDRDTHFIRHLLKHTDWEILCLVLERAESGEFLNISRIKHIVFYDDLLQTQHSGEINLEILELMRDIQLDCETTIHRCFHDNNLSKYIYYNHLSFFYSIFQANQIDFVLCSEYNLGVPSITIPLGLSKIFKIPSYTIDADFAFSLLYRYNDEKYLQINSTQHIHSIDTKAYISFNPDKISWSFSPKKIIKNILQKIGGQMLIEFCVCLIHLDFNHYDRLGIKVNYWEKLRSFLKFKKAIRFYHKNAVVPDLNRKFIYFSLHVEPEAVILARVGLDNQLLLIKMLSEAMPQDWVIYVKEHPHQLKINNPECSYFINNIDYYKSIEFYKEITKMKNVQLINLKTHPKELTIHSKAVASIGGSISTEAWLLKKPAINFCPKQSLGGMLSNSLGIESYQDVKKAIDILYNHYDDFTNKINTQEDQDKLQAYLFPLPQDKEIPIFLETILNDIKENPCN</sequence>
<evidence type="ECO:0000313" key="2">
    <source>
        <dbReference type="Proteomes" id="UP000257045"/>
    </source>
</evidence>
<evidence type="ECO:0008006" key="3">
    <source>
        <dbReference type="Google" id="ProtNLM"/>
    </source>
</evidence>
<dbReference type="EMBL" id="NXLV01000001">
    <property type="protein sequence ID" value="RDU72139.1"/>
    <property type="molecule type" value="Genomic_DNA"/>
</dbReference>
<name>A0A3D8J3T3_9HELI</name>
<accession>A0A3D8J3T3</accession>
<evidence type="ECO:0000313" key="1">
    <source>
        <dbReference type="EMBL" id="RDU72139.1"/>
    </source>
</evidence>
<dbReference type="RefSeq" id="WP_115568769.1">
    <property type="nucleotide sequence ID" value="NZ_NXLV01000001.1"/>
</dbReference>
<dbReference type="OrthoDB" id="5448633at2"/>
<comment type="caution">
    <text evidence="1">The sequence shown here is derived from an EMBL/GenBank/DDBJ whole genome shotgun (WGS) entry which is preliminary data.</text>
</comment>
<dbReference type="AlphaFoldDB" id="A0A3D8J3T3"/>
<dbReference type="Proteomes" id="UP000257045">
    <property type="component" value="Unassembled WGS sequence"/>
</dbReference>
<reference evidence="1 2" key="1">
    <citation type="submission" date="2018-04" db="EMBL/GenBank/DDBJ databases">
        <title>Novel Campyloabacter and Helicobacter Species and Strains.</title>
        <authorList>
            <person name="Mannion A.J."/>
            <person name="Shen Z."/>
            <person name="Fox J.G."/>
        </authorList>
    </citation>
    <scope>NUCLEOTIDE SEQUENCE [LARGE SCALE GENOMIC DNA]</scope>
    <source>
        <strain evidence="1 2">MIT 04-9366</strain>
    </source>
</reference>
<protein>
    <recommendedName>
        <fullName evidence="3">Capsule biosynthesis protein</fullName>
    </recommendedName>
</protein>
<organism evidence="1 2">
    <name type="scientific">Helicobacter brantae</name>
    <dbReference type="NCBI Taxonomy" id="375927"/>
    <lineage>
        <taxon>Bacteria</taxon>
        <taxon>Pseudomonadati</taxon>
        <taxon>Campylobacterota</taxon>
        <taxon>Epsilonproteobacteria</taxon>
        <taxon>Campylobacterales</taxon>
        <taxon>Helicobacteraceae</taxon>
        <taxon>Helicobacter</taxon>
    </lineage>
</organism>
<gene>
    <name evidence="1" type="ORF">CQA58_00610</name>
</gene>
<keyword evidence="2" id="KW-1185">Reference proteome</keyword>
<proteinExistence type="predicted"/>